<evidence type="ECO:0000313" key="6">
    <source>
        <dbReference type="Ensembl" id="ENSCPBP00000030325.1"/>
    </source>
</evidence>
<dbReference type="InterPro" id="IPR018244">
    <property type="entry name" value="Allrgn_V5/Tpx1_CS"/>
</dbReference>
<dbReference type="Pfam" id="PF08562">
    <property type="entry name" value="Crisp"/>
    <property type="match status" value="1"/>
</dbReference>
<organism evidence="6 7">
    <name type="scientific">Chrysemys picta bellii</name>
    <name type="common">Western painted turtle</name>
    <name type="synonym">Emys bellii</name>
    <dbReference type="NCBI Taxonomy" id="8478"/>
    <lineage>
        <taxon>Eukaryota</taxon>
        <taxon>Metazoa</taxon>
        <taxon>Chordata</taxon>
        <taxon>Craniata</taxon>
        <taxon>Vertebrata</taxon>
        <taxon>Euteleostomi</taxon>
        <taxon>Archelosauria</taxon>
        <taxon>Testudinata</taxon>
        <taxon>Testudines</taxon>
        <taxon>Cryptodira</taxon>
        <taxon>Durocryptodira</taxon>
        <taxon>Testudinoidea</taxon>
        <taxon>Emydidae</taxon>
        <taxon>Chrysemys</taxon>
    </lineage>
</organism>
<dbReference type="InterPro" id="IPR013871">
    <property type="entry name" value="Cysteine_rich_secretory"/>
</dbReference>
<evidence type="ECO:0000256" key="1">
    <source>
        <dbReference type="ARBA" id="ARBA00009923"/>
    </source>
</evidence>
<name>A0A8C3I904_CHRPI</name>
<dbReference type="InterPro" id="IPR035940">
    <property type="entry name" value="CAP_sf"/>
</dbReference>
<dbReference type="InterPro" id="IPR002413">
    <property type="entry name" value="V5_allergen-like"/>
</dbReference>
<protein>
    <recommendedName>
        <fullName evidence="5">ShKT domain-containing protein</fullName>
    </recommendedName>
</protein>
<dbReference type="InterPro" id="IPR001283">
    <property type="entry name" value="CRISP-related"/>
</dbReference>
<dbReference type="FunFam" id="3.40.33.10:FF:000005">
    <property type="entry name" value="Cysteine-rich secretory protein 2"/>
    <property type="match status" value="1"/>
</dbReference>
<dbReference type="Gene3D" id="1.10.10.740">
    <property type="entry name" value="Crisp domain"/>
    <property type="match status" value="1"/>
</dbReference>
<feature type="signal peptide" evidence="4">
    <location>
        <begin position="1"/>
        <end position="29"/>
    </location>
</feature>
<feature type="chain" id="PRO_5034169787" description="ShKT domain-containing protein" evidence="4">
    <location>
        <begin position="30"/>
        <end position="246"/>
    </location>
</feature>
<dbReference type="PROSITE" id="PS01010">
    <property type="entry name" value="CRISP_2"/>
    <property type="match status" value="1"/>
</dbReference>
<evidence type="ECO:0000256" key="2">
    <source>
        <dbReference type="ARBA" id="ARBA00023157"/>
    </source>
</evidence>
<dbReference type="SUPFAM" id="SSF55797">
    <property type="entry name" value="PR-1-like"/>
    <property type="match status" value="1"/>
</dbReference>
<sequence>MFAPSTNFLLFSFLPAAGLSNFYLSPVYAALSTDLPEVQIEITDQHNELRRLVYPTARNMLKMVWNAEAAKNAKSWAEQCIYSHSPVSRRKVGNITCGENLYYSSVPKSWSSALQGWFDERDSFTFGVEPTSSNAVTGHYTQMVWYKSYEIGCSFAFCPYSALYKYYYVCHYYPAGNVVGSTTTPYKKGDPCGDCPDACDNVLCTNPCKYEDTYANCGQLKKQYTCKHPFVLKYCTGSCQCTTEIQ</sequence>
<feature type="domain" description="ShKT" evidence="5">
    <location>
        <begin position="208"/>
        <end position="241"/>
    </location>
</feature>
<evidence type="ECO:0000259" key="5">
    <source>
        <dbReference type="PROSITE" id="PS51670"/>
    </source>
</evidence>
<proteinExistence type="inferred from homology"/>
<dbReference type="PROSITE" id="PS51670">
    <property type="entry name" value="SHKT"/>
    <property type="match status" value="1"/>
</dbReference>
<feature type="disulfide bond" evidence="3">
    <location>
        <begin position="226"/>
        <end position="239"/>
    </location>
</feature>
<dbReference type="SUPFAM" id="SSF57546">
    <property type="entry name" value="Crisp domain-like"/>
    <property type="match status" value="1"/>
</dbReference>
<dbReference type="PANTHER" id="PTHR10334">
    <property type="entry name" value="CYSTEINE-RICH SECRETORY PROTEIN-RELATED"/>
    <property type="match status" value="1"/>
</dbReference>
<dbReference type="PROSITE" id="PS01009">
    <property type="entry name" value="CRISP_1"/>
    <property type="match status" value="1"/>
</dbReference>
<dbReference type="Pfam" id="PF00188">
    <property type="entry name" value="CAP"/>
    <property type="match status" value="1"/>
</dbReference>
<dbReference type="Gene3D" id="3.40.33.10">
    <property type="entry name" value="CAP"/>
    <property type="match status" value="1"/>
</dbReference>
<accession>A0A8C3I904</accession>
<dbReference type="Proteomes" id="UP000694380">
    <property type="component" value="Unplaced"/>
</dbReference>
<dbReference type="InterPro" id="IPR042076">
    <property type="entry name" value="Crisp-like_dom"/>
</dbReference>
<evidence type="ECO:0000313" key="7">
    <source>
        <dbReference type="Proteomes" id="UP000694380"/>
    </source>
</evidence>
<dbReference type="PRINTS" id="PR00838">
    <property type="entry name" value="V5ALLERGEN"/>
</dbReference>
<feature type="disulfide bond" evidence="3">
    <location>
        <begin position="217"/>
        <end position="235"/>
    </location>
</feature>
<keyword evidence="4" id="KW-0732">Signal</keyword>
<dbReference type="InterPro" id="IPR014044">
    <property type="entry name" value="CAP_dom"/>
</dbReference>
<dbReference type="PRINTS" id="PR00837">
    <property type="entry name" value="V5TPXLIKE"/>
</dbReference>
<dbReference type="Ensembl" id="ENSCPBT00000035693.1">
    <property type="protein sequence ID" value="ENSCPBP00000030325.1"/>
    <property type="gene ID" value="ENSCPBG00000021336.1"/>
</dbReference>
<dbReference type="AlphaFoldDB" id="A0A8C3I904"/>
<reference evidence="6" key="1">
    <citation type="submission" date="2025-08" db="UniProtKB">
        <authorList>
            <consortium name="Ensembl"/>
        </authorList>
    </citation>
    <scope>IDENTIFICATION</scope>
</reference>
<reference evidence="6" key="2">
    <citation type="submission" date="2025-09" db="UniProtKB">
        <authorList>
            <consortium name="Ensembl"/>
        </authorList>
    </citation>
    <scope>IDENTIFICATION</scope>
</reference>
<evidence type="ECO:0000256" key="4">
    <source>
        <dbReference type="SAM" id="SignalP"/>
    </source>
</evidence>
<keyword evidence="7" id="KW-1185">Reference proteome</keyword>
<evidence type="ECO:0000256" key="3">
    <source>
        <dbReference type="PROSITE-ProRule" id="PRU01005"/>
    </source>
</evidence>
<dbReference type="SMART" id="SM00198">
    <property type="entry name" value="SCP"/>
    <property type="match status" value="1"/>
</dbReference>
<keyword evidence="2 3" id="KW-1015">Disulfide bond</keyword>
<comment type="caution">
    <text evidence="3">Lacks conserved residue(s) required for the propagation of feature annotation.</text>
</comment>
<dbReference type="GO" id="GO:0005576">
    <property type="term" value="C:extracellular region"/>
    <property type="evidence" value="ECO:0007669"/>
    <property type="project" value="InterPro"/>
</dbReference>
<comment type="similarity">
    <text evidence="1">Belongs to the CRISP family.</text>
</comment>
<dbReference type="InterPro" id="IPR003582">
    <property type="entry name" value="ShKT_dom"/>
</dbReference>
<dbReference type="FunFam" id="1.10.10.740:FF:000001">
    <property type="entry name" value="Cysteine-rich secretory protein 2"/>
    <property type="match status" value="1"/>
</dbReference>
<dbReference type="GeneTree" id="ENSGT00940000162013"/>